<feature type="compositionally biased region" description="Basic and acidic residues" evidence="1">
    <location>
        <begin position="26"/>
        <end position="37"/>
    </location>
</feature>
<feature type="region of interest" description="Disordered" evidence="1">
    <location>
        <begin position="115"/>
        <end position="292"/>
    </location>
</feature>
<dbReference type="PANTHER" id="PTHR22093:SF0">
    <property type="entry name" value="LEUKOCYTE RECEPTOR CLUSTER MEMBER 1"/>
    <property type="match status" value="1"/>
</dbReference>
<reference evidence="3 4" key="1">
    <citation type="journal article" date="2019" name="New Phytol.">
        <title>Comparative genomics reveals unique wood-decay strategies and fruiting body development in the Schizophyllaceae.</title>
        <authorList>
            <person name="Almasi E."/>
            <person name="Sahu N."/>
            <person name="Krizsan K."/>
            <person name="Balint B."/>
            <person name="Kovacs G.M."/>
            <person name="Kiss B."/>
            <person name="Cseklye J."/>
            <person name="Drula E."/>
            <person name="Henrissat B."/>
            <person name="Nagy I."/>
            <person name="Chovatia M."/>
            <person name="Adam C."/>
            <person name="LaButti K."/>
            <person name="Lipzen A."/>
            <person name="Riley R."/>
            <person name="Grigoriev I.V."/>
            <person name="Nagy L.G."/>
        </authorList>
    </citation>
    <scope>NUCLEOTIDE SEQUENCE [LARGE SCALE GENOMIC DNA]</scope>
    <source>
        <strain evidence="3 4">NL-1724</strain>
    </source>
</reference>
<dbReference type="InterPro" id="IPR039875">
    <property type="entry name" value="LENG1-like"/>
</dbReference>
<evidence type="ECO:0000313" key="3">
    <source>
        <dbReference type="EMBL" id="TRM62826.1"/>
    </source>
</evidence>
<dbReference type="OrthoDB" id="2159131at2759"/>
<gene>
    <name evidence="3" type="ORF">BD626DRAFT_41571</name>
</gene>
<feature type="compositionally biased region" description="Basic and acidic residues" evidence="1">
    <location>
        <begin position="213"/>
        <end position="223"/>
    </location>
</feature>
<feature type="compositionally biased region" description="Basic and acidic residues" evidence="1">
    <location>
        <begin position="46"/>
        <end position="61"/>
    </location>
</feature>
<dbReference type="SMART" id="SM01083">
    <property type="entry name" value="Cir_N"/>
    <property type="match status" value="1"/>
</dbReference>
<protein>
    <recommendedName>
        <fullName evidence="2">CBF1-interacting co-repressor CIR N-terminal domain-containing protein</fullName>
    </recommendedName>
</protein>
<dbReference type="STRING" id="97359.A0A550CDQ4"/>
<feature type="domain" description="CBF1-interacting co-repressor CIR N-terminal" evidence="2">
    <location>
        <begin position="11"/>
        <end position="47"/>
    </location>
</feature>
<evidence type="ECO:0000313" key="4">
    <source>
        <dbReference type="Proteomes" id="UP000320762"/>
    </source>
</evidence>
<dbReference type="AlphaFoldDB" id="A0A550CDQ4"/>
<dbReference type="Proteomes" id="UP000320762">
    <property type="component" value="Unassembled WGS sequence"/>
</dbReference>
<proteinExistence type="predicted"/>
<dbReference type="InterPro" id="IPR019339">
    <property type="entry name" value="CIR_N_dom"/>
</dbReference>
<feature type="compositionally biased region" description="Basic and acidic residues" evidence="1">
    <location>
        <begin position="159"/>
        <end position="173"/>
    </location>
</feature>
<dbReference type="EMBL" id="VDMD01000011">
    <property type="protein sequence ID" value="TRM62826.1"/>
    <property type="molecule type" value="Genomic_DNA"/>
</dbReference>
<evidence type="ECO:0000259" key="2">
    <source>
        <dbReference type="SMART" id="SM01083"/>
    </source>
</evidence>
<evidence type="ECO:0000256" key="1">
    <source>
        <dbReference type="SAM" id="MobiDB-lite"/>
    </source>
</evidence>
<keyword evidence="4" id="KW-1185">Reference proteome</keyword>
<feature type="region of interest" description="Disordered" evidence="1">
    <location>
        <begin position="26"/>
        <end position="77"/>
    </location>
</feature>
<dbReference type="PANTHER" id="PTHR22093">
    <property type="entry name" value="LEUKOCYTE RECEPTOR CLUSTER LRC MEMBER 1"/>
    <property type="match status" value="1"/>
</dbReference>
<accession>A0A550CDQ4</accession>
<name>A0A550CDQ4_9AGAR</name>
<sequence length="292" mass="32971">MGRLVIAHHKSYHPYRRDNIERVRRDEEEAQLKESQAEGKMALADAEARMSLLREKAGISDKKKKRRRDDDDALASSIPNSVNAELGAALPTTNGHINFFEDLEQSNIAAAIKASSASKKAGPSTSTAETDKGIALAPSEKDLNPWYSSRDMPPPTEVEEGRRKRDSNRKSTHDPLTSITKELSSRPSSSSAPRRRSLPTIPQTANPQVGARLSRESSERQRALELIQRKKREMQGSETPSTVHGGYADMFNRNDVEAARNSRRRDWGAQGSSRDRDRRWEDDSRSRRDRRW</sequence>
<comment type="caution">
    <text evidence="3">The sequence shown here is derived from an EMBL/GenBank/DDBJ whole genome shotgun (WGS) entry which is preliminary data.</text>
</comment>
<feature type="compositionally biased region" description="Basic and acidic residues" evidence="1">
    <location>
        <begin position="252"/>
        <end position="292"/>
    </location>
</feature>
<organism evidence="3 4">
    <name type="scientific">Schizophyllum amplum</name>
    <dbReference type="NCBI Taxonomy" id="97359"/>
    <lineage>
        <taxon>Eukaryota</taxon>
        <taxon>Fungi</taxon>
        <taxon>Dikarya</taxon>
        <taxon>Basidiomycota</taxon>
        <taxon>Agaricomycotina</taxon>
        <taxon>Agaricomycetes</taxon>
        <taxon>Agaricomycetidae</taxon>
        <taxon>Agaricales</taxon>
        <taxon>Schizophyllaceae</taxon>
        <taxon>Schizophyllum</taxon>
    </lineage>
</organism>